<comment type="caution">
    <text evidence="6">The sequence shown here is derived from an EMBL/GenBank/DDBJ whole genome shotgun (WGS) entry which is preliminary data.</text>
</comment>
<accession>A0ABV7Z7N4</accession>
<dbReference type="InterPro" id="IPR000719">
    <property type="entry name" value="Prot_kinase_dom"/>
</dbReference>
<dbReference type="EC" id="2.7.11.1" evidence="6"/>
<gene>
    <name evidence="6" type="ORF">ACFOSB_09340</name>
</gene>
<sequence>MRCALAMWEGRTVFVKTLTVDYPDAIVRFQHEGRVAASLNHPLVVSPLAATTRQLVFPFIEGGTLRECLDRGPLTPAHAIEVALGILNAVDYLHAQGVTHHDVKPENILLFRGQAGFWNVRLIDFGMSHSRALPLDIHSGTRMGTPHFMAPEQFRGIRGDPRSDLYSVGVLLFDCLAGHPPFEDALGWLAGLHDVLAPLPGPEVLHPLLLRAMHRDPRQRPDSAEAMTRELCRARHTLGFLPVEPSGGHAPPCP</sequence>
<dbReference type="InterPro" id="IPR008271">
    <property type="entry name" value="Ser/Thr_kinase_AS"/>
</dbReference>
<dbReference type="PROSITE" id="PS00108">
    <property type="entry name" value="PROTEIN_KINASE_ST"/>
    <property type="match status" value="1"/>
</dbReference>
<dbReference type="Pfam" id="PF00069">
    <property type="entry name" value="Pkinase"/>
    <property type="match status" value="1"/>
</dbReference>
<dbReference type="RefSeq" id="WP_295819698.1">
    <property type="nucleotide sequence ID" value="NZ_JBHRZG010000010.1"/>
</dbReference>
<organism evidence="6 7">
    <name type="scientific">Deinococcus rufus</name>
    <dbReference type="NCBI Taxonomy" id="2136097"/>
    <lineage>
        <taxon>Bacteria</taxon>
        <taxon>Thermotogati</taxon>
        <taxon>Deinococcota</taxon>
        <taxon>Deinococci</taxon>
        <taxon>Deinococcales</taxon>
        <taxon>Deinococcaceae</taxon>
        <taxon>Deinococcus</taxon>
    </lineage>
</organism>
<evidence type="ECO:0000313" key="7">
    <source>
        <dbReference type="Proteomes" id="UP001595803"/>
    </source>
</evidence>
<evidence type="ECO:0000256" key="3">
    <source>
        <dbReference type="ARBA" id="ARBA00022777"/>
    </source>
</evidence>
<dbReference type="EMBL" id="JBHRZG010000010">
    <property type="protein sequence ID" value="MFC3833058.1"/>
    <property type="molecule type" value="Genomic_DNA"/>
</dbReference>
<name>A0ABV7Z7N4_9DEIO</name>
<keyword evidence="7" id="KW-1185">Reference proteome</keyword>
<dbReference type="PROSITE" id="PS50011">
    <property type="entry name" value="PROTEIN_KINASE_DOM"/>
    <property type="match status" value="1"/>
</dbReference>
<protein>
    <submittedName>
        <fullName evidence="6">Serine/threonine-protein kinase</fullName>
        <ecNumber evidence="6">2.7.11.1</ecNumber>
    </submittedName>
</protein>
<dbReference type="SUPFAM" id="SSF56112">
    <property type="entry name" value="Protein kinase-like (PK-like)"/>
    <property type="match status" value="1"/>
</dbReference>
<evidence type="ECO:0000259" key="5">
    <source>
        <dbReference type="PROSITE" id="PS50011"/>
    </source>
</evidence>
<dbReference type="SMART" id="SM00220">
    <property type="entry name" value="S_TKc"/>
    <property type="match status" value="1"/>
</dbReference>
<evidence type="ECO:0000256" key="4">
    <source>
        <dbReference type="ARBA" id="ARBA00022840"/>
    </source>
</evidence>
<dbReference type="InterPro" id="IPR011009">
    <property type="entry name" value="Kinase-like_dom_sf"/>
</dbReference>
<dbReference type="PANTHER" id="PTHR44329:SF288">
    <property type="entry name" value="MITOGEN-ACTIVATED PROTEIN KINASE KINASE KINASE 20"/>
    <property type="match status" value="1"/>
</dbReference>
<keyword evidence="2" id="KW-0547">Nucleotide-binding</keyword>
<reference evidence="7" key="1">
    <citation type="journal article" date="2019" name="Int. J. Syst. Evol. Microbiol.">
        <title>The Global Catalogue of Microorganisms (GCM) 10K type strain sequencing project: providing services to taxonomists for standard genome sequencing and annotation.</title>
        <authorList>
            <consortium name="The Broad Institute Genomics Platform"/>
            <consortium name="The Broad Institute Genome Sequencing Center for Infectious Disease"/>
            <person name="Wu L."/>
            <person name="Ma J."/>
        </authorList>
    </citation>
    <scope>NUCLEOTIDE SEQUENCE [LARGE SCALE GENOMIC DNA]</scope>
    <source>
        <strain evidence="7">CCTCC AB 2017081</strain>
    </source>
</reference>
<dbReference type="PANTHER" id="PTHR44329">
    <property type="entry name" value="SERINE/THREONINE-PROTEIN KINASE TNNI3K-RELATED"/>
    <property type="match status" value="1"/>
</dbReference>
<evidence type="ECO:0000256" key="2">
    <source>
        <dbReference type="ARBA" id="ARBA00022741"/>
    </source>
</evidence>
<feature type="domain" description="Protein kinase" evidence="5">
    <location>
        <begin position="1"/>
        <end position="239"/>
    </location>
</feature>
<dbReference type="GO" id="GO:0004674">
    <property type="term" value="F:protein serine/threonine kinase activity"/>
    <property type="evidence" value="ECO:0007669"/>
    <property type="project" value="UniProtKB-EC"/>
</dbReference>
<dbReference type="Proteomes" id="UP001595803">
    <property type="component" value="Unassembled WGS sequence"/>
</dbReference>
<evidence type="ECO:0000256" key="1">
    <source>
        <dbReference type="ARBA" id="ARBA00022679"/>
    </source>
</evidence>
<keyword evidence="4" id="KW-0067">ATP-binding</keyword>
<keyword evidence="1 6" id="KW-0808">Transferase</keyword>
<proteinExistence type="predicted"/>
<dbReference type="Gene3D" id="1.10.510.10">
    <property type="entry name" value="Transferase(Phosphotransferase) domain 1"/>
    <property type="match status" value="1"/>
</dbReference>
<evidence type="ECO:0000313" key="6">
    <source>
        <dbReference type="EMBL" id="MFC3833058.1"/>
    </source>
</evidence>
<dbReference type="CDD" id="cd14014">
    <property type="entry name" value="STKc_PknB_like"/>
    <property type="match status" value="1"/>
</dbReference>
<keyword evidence="3 6" id="KW-0418">Kinase</keyword>
<dbReference type="InterPro" id="IPR051681">
    <property type="entry name" value="Ser/Thr_Kinases-Pseudokinases"/>
</dbReference>